<dbReference type="AlphaFoldDB" id="A0A4Y2CTK7"/>
<dbReference type="OrthoDB" id="8063408at2759"/>
<accession>A0A4Y2CTK7</accession>
<keyword evidence="2" id="KW-1185">Reference proteome</keyword>
<dbReference type="Proteomes" id="UP000499080">
    <property type="component" value="Unassembled WGS sequence"/>
</dbReference>
<comment type="caution">
    <text evidence="1">The sequence shown here is derived from an EMBL/GenBank/DDBJ whole genome shotgun (WGS) entry which is preliminary data.</text>
</comment>
<gene>
    <name evidence="1" type="ORF">AVEN_25506-2_1</name>
</gene>
<organism evidence="1 2">
    <name type="scientific">Araneus ventricosus</name>
    <name type="common">Orbweaver spider</name>
    <name type="synonym">Epeira ventricosa</name>
    <dbReference type="NCBI Taxonomy" id="182803"/>
    <lineage>
        <taxon>Eukaryota</taxon>
        <taxon>Metazoa</taxon>
        <taxon>Ecdysozoa</taxon>
        <taxon>Arthropoda</taxon>
        <taxon>Chelicerata</taxon>
        <taxon>Arachnida</taxon>
        <taxon>Araneae</taxon>
        <taxon>Araneomorphae</taxon>
        <taxon>Entelegynae</taxon>
        <taxon>Araneoidea</taxon>
        <taxon>Araneidae</taxon>
        <taxon>Araneus</taxon>
    </lineage>
</organism>
<evidence type="ECO:0000313" key="1">
    <source>
        <dbReference type="EMBL" id="GBM07256.1"/>
    </source>
</evidence>
<proteinExistence type="predicted"/>
<feature type="non-terminal residue" evidence="1">
    <location>
        <position position="1"/>
    </location>
</feature>
<name>A0A4Y2CTK7_ARAVE</name>
<sequence length="157" mass="18266">ESPVFCCDIDGLLEELRIAHEPYECRLFTDASKLSLKAGFLNNGNELPSRPVAHAVYMKETYHNLKQFLEMINYSKYGWKICAELKAFGCNMSLKIHFLYSHLNFFTDNCGQLNDEDGEGFHQDIANMEKRYQGNWSMAMLADYCWTFIRDAPHVHH</sequence>
<dbReference type="PANTHER" id="PTHR46114:SF1">
    <property type="entry name" value="ZAD DOMAIN-CONTAINING PROTEIN"/>
    <property type="match status" value="1"/>
</dbReference>
<dbReference type="EMBL" id="BGPR01000240">
    <property type="protein sequence ID" value="GBM07256.1"/>
    <property type="molecule type" value="Genomic_DNA"/>
</dbReference>
<reference evidence="1 2" key="1">
    <citation type="journal article" date="2019" name="Sci. Rep.">
        <title>Orb-weaving spider Araneus ventricosus genome elucidates the spidroin gene catalogue.</title>
        <authorList>
            <person name="Kono N."/>
            <person name="Nakamura H."/>
            <person name="Ohtoshi R."/>
            <person name="Moran D.A.P."/>
            <person name="Shinohara A."/>
            <person name="Yoshida Y."/>
            <person name="Fujiwara M."/>
            <person name="Mori M."/>
            <person name="Tomita M."/>
            <person name="Arakawa K."/>
        </authorList>
    </citation>
    <scope>NUCLEOTIDE SEQUENCE [LARGE SCALE GENOMIC DNA]</scope>
</reference>
<evidence type="ECO:0000313" key="2">
    <source>
        <dbReference type="Proteomes" id="UP000499080"/>
    </source>
</evidence>
<dbReference type="PANTHER" id="PTHR46114">
    <property type="entry name" value="APPLE DOMAIN-CONTAINING PROTEIN"/>
    <property type="match status" value="1"/>
</dbReference>
<protein>
    <submittedName>
        <fullName evidence="1">Uncharacterized protein</fullName>
    </submittedName>
</protein>